<protein>
    <submittedName>
        <fullName evidence="1">Uncharacterized protein</fullName>
    </submittedName>
</protein>
<dbReference type="AlphaFoldDB" id="A0A0W0F624"/>
<proteinExistence type="predicted"/>
<organism evidence="1 2">
    <name type="scientific">Moniliophthora roreri</name>
    <name type="common">Frosty pod rot fungus</name>
    <name type="synonym">Monilia roreri</name>
    <dbReference type="NCBI Taxonomy" id="221103"/>
    <lineage>
        <taxon>Eukaryota</taxon>
        <taxon>Fungi</taxon>
        <taxon>Dikarya</taxon>
        <taxon>Basidiomycota</taxon>
        <taxon>Agaricomycotina</taxon>
        <taxon>Agaricomycetes</taxon>
        <taxon>Agaricomycetidae</taxon>
        <taxon>Agaricales</taxon>
        <taxon>Marasmiineae</taxon>
        <taxon>Marasmiaceae</taxon>
        <taxon>Moniliophthora</taxon>
    </lineage>
</organism>
<accession>A0A0W0F624</accession>
<reference evidence="1 2" key="1">
    <citation type="submission" date="2015-12" db="EMBL/GenBank/DDBJ databases">
        <title>Draft genome sequence of Moniliophthora roreri, the causal agent of frosty pod rot of cacao.</title>
        <authorList>
            <person name="Aime M.C."/>
            <person name="Diaz-Valderrama J.R."/>
            <person name="Kijpornyongpan T."/>
            <person name="Phillips-Mora W."/>
        </authorList>
    </citation>
    <scope>NUCLEOTIDE SEQUENCE [LARGE SCALE GENOMIC DNA]</scope>
    <source>
        <strain evidence="1 2">MCA 2952</strain>
    </source>
</reference>
<dbReference type="EMBL" id="LATX01002293">
    <property type="protein sequence ID" value="KTB31765.1"/>
    <property type="molecule type" value="Genomic_DNA"/>
</dbReference>
<gene>
    <name evidence="1" type="ORF">WG66_15659</name>
</gene>
<evidence type="ECO:0000313" key="2">
    <source>
        <dbReference type="Proteomes" id="UP000054988"/>
    </source>
</evidence>
<evidence type="ECO:0000313" key="1">
    <source>
        <dbReference type="EMBL" id="KTB31765.1"/>
    </source>
</evidence>
<sequence>MPFVPIQLHPKIRKASKVSVDSSDEEEVQIVNNTNDDLEVQFLSFH</sequence>
<comment type="caution">
    <text evidence="1">The sequence shown here is derived from an EMBL/GenBank/DDBJ whole genome shotgun (WGS) entry which is preliminary data.</text>
</comment>
<name>A0A0W0F624_MONRR</name>
<dbReference type="Proteomes" id="UP000054988">
    <property type="component" value="Unassembled WGS sequence"/>
</dbReference>